<dbReference type="AlphaFoldDB" id="A6NRC7"/>
<proteinExistence type="predicted"/>
<dbReference type="Proteomes" id="UP000003639">
    <property type="component" value="Unassembled WGS sequence"/>
</dbReference>
<dbReference type="PANTHER" id="PTHR42850">
    <property type="entry name" value="METALLOPHOSPHOESTERASE"/>
    <property type="match status" value="1"/>
</dbReference>
<dbReference type="GO" id="GO:0110154">
    <property type="term" value="P:RNA decapping"/>
    <property type="evidence" value="ECO:0007669"/>
    <property type="project" value="TreeGrafter"/>
</dbReference>
<organism evidence="2 3">
    <name type="scientific">Pseudoflavonifractor capillosus ATCC 29799</name>
    <dbReference type="NCBI Taxonomy" id="411467"/>
    <lineage>
        <taxon>Bacteria</taxon>
        <taxon>Bacillati</taxon>
        <taxon>Bacillota</taxon>
        <taxon>Clostridia</taxon>
        <taxon>Eubacteriales</taxon>
        <taxon>Oscillospiraceae</taxon>
        <taxon>Pseudoflavonifractor</taxon>
    </lineage>
</organism>
<evidence type="ECO:0000313" key="3">
    <source>
        <dbReference type="Proteomes" id="UP000003639"/>
    </source>
</evidence>
<dbReference type="Gene3D" id="3.60.21.10">
    <property type="match status" value="1"/>
</dbReference>
<dbReference type="GO" id="GO:0016791">
    <property type="term" value="F:phosphatase activity"/>
    <property type="evidence" value="ECO:0007669"/>
    <property type="project" value="TreeGrafter"/>
</dbReference>
<dbReference type="SUPFAM" id="SSF56300">
    <property type="entry name" value="Metallo-dependent phosphatases"/>
    <property type="match status" value="1"/>
</dbReference>
<comment type="caution">
    <text evidence="2">The sequence shown here is derived from an EMBL/GenBank/DDBJ whole genome shotgun (WGS) entry which is preliminary data.</text>
</comment>
<dbReference type="GO" id="GO:0005737">
    <property type="term" value="C:cytoplasm"/>
    <property type="evidence" value="ECO:0007669"/>
    <property type="project" value="TreeGrafter"/>
</dbReference>
<name>A6NRC7_9FIRM</name>
<accession>A6NRC7</accession>
<dbReference type="EMBL" id="AAXG02000005">
    <property type="protein sequence ID" value="EDN01623.1"/>
    <property type="molecule type" value="Genomic_DNA"/>
</dbReference>
<dbReference type="STRING" id="411467.BACCAP_00755"/>
<dbReference type="eggNOG" id="COG0639">
    <property type="taxonomic scope" value="Bacteria"/>
</dbReference>
<reference evidence="2 3" key="2">
    <citation type="submission" date="2007-06" db="EMBL/GenBank/DDBJ databases">
        <title>Draft genome sequence of Pseudoflavonifractor capillosus ATCC 29799.</title>
        <authorList>
            <person name="Sudarsanam P."/>
            <person name="Ley R."/>
            <person name="Guruge J."/>
            <person name="Turnbaugh P.J."/>
            <person name="Mahowald M."/>
            <person name="Liep D."/>
            <person name="Gordon J."/>
        </authorList>
    </citation>
    <scope>NUCLEOTIDE SEQUENCE [LARGE SCALE GENOMIC DNA]</scope>
    <source>
        <strain evidence="2 3">ATCC 29799</strain>
    </source>
</reference>
<reference evidence="2 3" key="1">
    <citation type="submission" date="2007-04" db="EMBL/GenBank/DDBJ databases">
        <authorList>
            <person name="Fulton L."/>
            <person name="Clifton S."/>
            <person name="Fulton B."/>
            <person name="Xu J."/>
            <person name="Minx P."/>
            <person name="Pepin K.H."/>
            <person name="Johnson M."/>
            <person name="Thiruvilangam P."/>
            <person name="Bhonagiri V."/>
            <person name="Nash W.E."/>
            <person name="Mardis E.R."/>
            <person name="Wilson R.K."/>
        </authorList>
    </citation>
    <scope>NUCLEOTIDE SEQUENCE [LARGE SCALE GENOMIC DNA]</scope>
    <source>
        <strain evidence="2 3">ATCC 29799</strain>
    </source>
</reference>
<sequence length="378" mass="42586">MGGEAVLIKAKVVDMALPKTGRIFAVSDIHGAGDLLKRALKRVGFGTADTLFVLGDIVEKRAGGLEALRYVMELKRRYRVHIICGNCDDLVPGFLDGRDELDREFYDHYFRFFKDRSVLVEMGMSLGLTLEDCLDQPRLRAAIAEPFRAEMDFIRSLPTAIRTPEMLFVHGGVPSAQGIEDMEAWRCMKNDNFLGQDNRLDRWCVVGHWPTTLYRPDIPCFNPIVDREKRIISIDGGTSIKEDGQLNLVELDRSGMVSWVGLDRLPTAQALDSQEASVGSVNIRWGRDNLITVLERGEEFCRCRHLTTGREIDILTDYIWEKDGLTRCEDSTDYRLPVTAGERVSVVRRTSRGALVKKNGVTGWYTGRLTEPTPGLSN</sequence>
<dbReference type="GO" id="GO:0008803">
    <property type="term" value="F:bis(5'-nucleosyl)-tetraphosphatase (symmetrical) activity"/>
    <property type="evidence" value="ECO:0007669"/>
    <property type="project" value="TreeGrafter"/>
</dbReference>
<evidence type="ECO:0000313" key="2">
    <source>
        <dbReference type="EMBL" id="EDN01623.1"/>
    </source>
</evidence>
<dbReference type="InterPro" id="IPR004843">
    <property type="entry name" value="Calcineurin-like_PHP"/>
</dbReference>
<keyword evidence="3" id="KW-1185">Reference proteome</keyword>
<evidence type="ECO:0000259" key="1">
    <source>
        <dbReference type="Pfam" id="PF00149"/>
    </source>
</evidence>
<dbReference type="InterPro" id="IPR050126">
    <property type="entry name" value="Ap4A_hydrolase"/>
</dbReference>
<dbReference type="Pfam" id="PF00149">
    <property type="entry name" value="Metallophos"/>
    <property type="match status" value="1"/>
</dbReference>
<dbReference type="PANTHER" id="PTHR42850:SF4">
    <property type="entry name" value="ZINC-DEPENDENT ENDOPOLYPHOSPHATASE"/>
    <property type="match status" value="1"/>
</dbReference>
<protein>
    <submittedName>
        <fullName evidence="2">Ser/Thr phosphatase family protein</fullName>
    </submittedName>
</protein>
<feature type="domain" description="Calcineurin-like phosphoesterase" evidence="1">
    <location>
        <begin position="22"/>
        <end position="198"/>
    </location>
</feature>
<gene>
    <name evidence="2" type="ORF">BACCAP_00755</name>
</gene>
<dbReference type="InterPro" id="IPR029052">
    <property type="entry name" value="Metallo-depent_PP-like"/>
</dbReference>